<evidence type="ECO:0000313" key="2">
    <source>
        <dbReference type="EMBL" id="SMF76999.1"/>
    </source>
</evidence>
<dbReference type="CDD" id="cd04301">
    <property type="entry name" value="NAT_SF"/>
    <property type="match status" value="1"/>
</dbReference>
<gene>
    <name evidence="2" type="ORF">SAMN05661091_1379</name>
</gene>
<dbReference type="PROSITE" id="PS51186">
    <property type="entry name" value="GNAT"/>
    <property type="match status" value="1"/>
</dbReference>
<dbReference type="GO" id="GO:0016747">
    <property type="term" value="F:acyltransferase activity, transferring groups other than amino-acyl groups"/>
    <property type="evidence" value="ECO:0007669"/>
    <property type="project" value="InterPro"/>
</dbReference>
<organism evidence="2 3">
    <name type="scientific">Paenibacillus uliginis N3/975</name>
    <dbReference type="NCBI Taxonomy" id="1313296"/>
    <lineage>
        <taxon>Bacteria</taxon>
        <taxon>Bacillati</taxon>
        <taxon>Bacillota</taxon>
        <taxon>Bacilli</taxon>
        <taxon>Bacillales</taxon>
        <taxon>Paenibacillaceae</taxon>
        <taxon>Paenibacillus</taxon>
    </lineage>
</organism>
<sequence>MKNSLMTNIFNCEREYLVNFCSINNGPYTWKFSNIHLPDMYLHNFILIEVEFDGIERYINSEIEKAQRNHSSFLRIVTPFQLSNHTIKGLSFNPEEGAYDYMVINTRDFKLLHGNPDCQIERAVSSNIIDDGFLVDKQANQHLEWADFYQRRFERKKKVYEKFDQNFQFYVCYHNNAPIGKVESAFLDEFVKIEDFDILEKYQRKGFGTSVIKHLLKTANSMNINQAYLMTDGSDSAKEMYTKCGFEKAGEVWEYIFFLDK</sequence>
<proteinExistence type="predicted"/>
<dbReference type="Proteomes" id="UP000192940">
    <property type="component" value="Chromosome I"/>
</dbReference>
<feature type="domain" description="N-acetyltransferase" evidence="1">
    <location>
        <begin position="119"/>
        <end position="261"/>
    </location>
</feature>
<protein>
    <submittedName>
        <fullName evidence="2">Spore maturation protein CgeE</fullName>
    </submittedName>
</protein>
<dbReference type="Pfam" id="PF00583">
    <property type="entry name" value="Acetyltransf_1"/>
    <property type="match status" value="1"/>
</dbReference>
<dbReference type="InterPro" id="IPR016181">
    <property type="entry name" value="Acyl_CoA_acyltransferase"/>
</dbReference>
<evidence type="ECO:0000259" key="1">
    <source>
        <dbReference type="PROSITE" id="PS51186"/>
    </source>
</evidence>
<dbReference type="RefSeq" id="WP_208918325.1">
    <property type="nucleotide sequence ID" value="NZ_LT840184.1"/>
</dbReference>
<dbReference type="EMBL" id="LT840184">
    <property type="protein sequence ID" value="SMF76999.1"/>
    <property type="molecule type" value="Genomic_DNA"/>
</dbReference>
<reference evidence="2 3" key="1">
    <citation type="submission" date="2017-04" db="EMBL/GenBank/DDBJ databases">
        <authorList>
            <person name="Afonso C.L."/>
            <person name="Miller P.J."/>
            <person name="Scott M.A."/>
            <person name="Spackman E."/>
            <person name="Goraichik I."/>
            <person name="Dimitrov K.M."/>
            <person name="Suarez D.L."/>
            <person name="Swayne D.E."/>
        </authorList>
    </citation>
    <scope>NUCLEOTIDE SEQUENCE [LARGE SCALE GENOMIC DNA]</scope>
    <source>
        <strain evidence="2 3">N3/975</strain>
    </source>
</reference>
<dbReference type="AlphaFoldDB" id="A0A1X7GZH0"/>
<dbReference type="Gene3D" id="3.40.630.30">
    <property type="match status" value="1"/>
</dbReference>
<name>A0A1X7GZH0_9BACL</name>
<dbReference type="InterPro" id="IPR000182">
    <property type="entry name" value="GNAT_dom"/>
</dbReference>
<dbReference type="SUPFAM" id="SSF55729">
    <property type="entry name" value="Acyl-CoA N-acyltransferases (Nat)"/>
    <property type="match status" value="1"/>
</dbReference>
<dbReference type="STRING" id="1313296.SAMN05661091_1379"/>
<evidence type="ECO:0000313" key="3">
    <source>
        <dbReference type="Proteomes" id="UP000192940"/>
    </source>
</evidence>
<keyword evidence="3" id="KW-1185">Reference proteome</keyword>
<accession>A0A1X7GZH0</accession>